<reference evidence="2" key="1">
    <citation type="submission" date="2023-06" db="EMBL/GenBank/DDBJ databases">
        <title>Genome-scale phylogeny and comparative genomics of the fungal order Sordariales.</title>
        <authorList>
            <consortium name="Lawrence Berkeley National Laboratory"/>
            <person name="Hensen N."/>
            <person name="Bonometti L."/>
            <person name="Westerberg I."/>
            <person name="Brannstrom I.O."/>
            <person name="Guillou S."/>
            <person name="Cros-Aarteil S."/>
            <person name="Calhoun S."/>
            <person name="Haridas S."/>
            <person name="Kuo A."/>
            <person name="Mondo S."/>
            <person name="Pangilinan J."/>
            <person name="Riley R."/>
            <person name="Labutti K."/>
            <person name="Andreopoulos B."/>
            <person name="Lipzen A."/>
            <person name="Chen C."/>
            <person name="Yanf M."/>
            <person name="Daum C."/>
            <person name="Ng V."/>
            <person name="Clum A."/>
            <person name="Steindorff A."/>
            <person name="Ohm R."/>
            <person name="Martin F."/>
            <person name="Silar P."/>
            <person name="Natvig D."/>
            <person name="Lalanne C."/>
            <person name="Gautier V."/>
            <person name="Ament-Velasquez S.L."/>
            <person name="Kruys A."/>
            <person name="Hutchinson M.I."/>
            <person name="Powell A.J."/>
            <person name="Barry K."/>
            <person name="Miller A.N."/>
            <person name="Grigoriev I.V."/>
            <person name="Debuchy R."/>
            <person name="Gladieux P."/>
            <person name="Thoren M.H."/>
            <person name="Johannesson H."/>
        </authorList>
    </citation>
    <scope>NUCLEOTIDE SEQUENCE</scope>
    <source>
        <strain evidence="2">CBS 606.72</strain>
    </source>
</reference>
<name>A0AA39TS39_9PEZI</name>
<feature type="region of interest" description="Disordered" evidence="1">
    <location>
        <begin position="215"/>
        <end position="298"/>
    </location>
</feature>
<evidence type="ECO:0000313" key="3">
    <source>
        <dbReference type="Proteomes" id="UP001175000"/>
    </source>
</evidence>
<dbReference type="EMBL" id="JAULSU010000007">
    <property type="protein sequence ID" value="KAK0610862.1"/>
    <property type="molecule type" value="Genomic_DNA"/>
</dbReference>
<evidence type="ECO:0008006" key="4">
    <source>
        <dbReference type="Google" id="ProtNLM"/>
    </source>
</evidence>
<accession>A0AA39TS39</accession>
<feature type="region of interest" description="Disordered" evidence="1">
    <location>
        <begin position="618"/>
        <end position="696"/>
    </location>
</feature>
<feature type="compositionally biased region" description="Basic and acidic residues" evidence="1">
    <location>
        <begin position="383"/>
        <end position="392"/>
    </location>
</feature>
<dbReference type="Gene3D" id="3.30.160.60">
    <property type="entry name" value="Classic Zinc Finger"/>
    <property type="match status" value="1"/>
</dbReference>
<dbReference type="AlphaFoldDB" id="A0AA39TS39"/>
<keyword evidence="3" id="KW-1185">Reference proteome</keyword>
<dbReference type="PANTHER" id="PTHR38166">
    <property type="entry name" value="C2H2-TYPE DOMAIN-CONTAINING PROTEIN-RELATED"/>
    <property type="match status" value="1"/>
</dbReference>
<feature type="compositionally biased region" description="Polar residues" evidence="1">
    <location>
        <begin position="259"/>
        <end position="276"/>
    </location>
</feature>
<evidence type="ECO:0000313" key="2">
    <source>
        <dbReference type="EMBL" id="KAK0610862.1"/>
    </source>
</evidence>
<protein>
    <recommendedName>
        <fullName evidence="4">C2H2-type domain-containing protein</fullName>
    </recommendedName>
</protein>
<feature type="region of interest" description="Disordered" evidence="1">
    <location>
        <begin position="1"/>
        <end position="40"/>
    </location>
</feature>
<organism evidence="2 3">
    <name type="scientific">Immersiella caudata</name>
    <dbReference type="NCBI Taxonomy" id="314043"/>
    <lineage>
        <taxon>Eukaryota</taxon>
        <taxon>Fungi</taxon>
        <taxon>Dikarya</taxon>
        <taxon>Ascomycota</taxon>
        <taxon>Pezizomycotina</taxon>
        <taxon>Sordariomycetes</taxon>
        <taxon>Sordariomycetidae</taxon>
        <taxon>Sordariales</taxon>
        <taxon>Lasiosphaeriaceae</taxon>
        <taxon>Immersiella</taxon>
    </lineage>
</organism>
<feature type="compositionally biased region" description="Low complexity" evidence="1">
    <location>
        <begin position="349"/>
        <end position="365"/>
    </location>
</feature>
<sequence>MDPQMANAPAHGCLDLVPSEGSRVPPHRQEKGAQGQHLGMPLAALQRSCLGAKPNDDDAPRYHALSLSQSSLRSASSQCFSPSPSSTPTNYSFGPLSPNSLASGFQSPPSIAGMSFCHSREPSLDDALPIGALKKQDLFSSLRAITNRRKGHRYGVASADSSIRHRHRPVQSIDWIEWRPATEDDSDDASSPGLKQEEDDLDLIAYRSEAGARVTVRNEADAPSSIQHSASEPCPPTPNLSRDEHHEVSAPPTPHTPSRETPVSTSSGESYDTPSPCSDAPSPTPTNPEDGDDVIDRADQVARIILKEGFNLRLGYSEPPTGVVDAVRDCLEDISLSLQRARGMGFVSAAASSESPASSAATPSSGTLSRNQSKANRKRTSRNRSDRDGDLHEESDEEGEAEAGGQTEPANRKKPKLDQYPCPFRKRNPLRFNCREWEYCAKAPFKSMTDLKKHIIKYHYQQELAFKCIRCRERFARMEDLESHMLVDAADICERRSGDADQRDEETINDAVVERLKSRTEQFDWKRLWETLFPRDTKAPAPEYEPVVEHHEVNQSYHRSWPIFQEKLALTLETLLSVRGGLSNREQLQCRLIMGSTLENIVQEFVGSFFEDSRAVASKPFEPGPVKDTTTAEVRTARPAARAPSLSSTRPTSLASSSSRSGPRSIRPNIVSRGSDWSSFHSSASSPSSSARQSAMSLGTNYRTSFTDSVPGFHHAAPAQSATVTLPSRPLQTAAAVHLPKRRTHLREDGAGNPRDSAITDMGCPNCLLGLACQCASPYFDMQAYMDNIPAPPDTFPSLENHMGDIPFFAGEDMDPNTAAATNSGTWNIQHFSG</sequence>
<feature type="region of interest" description="Disordered" evidence="1">
    <location>
        <begin position="349"/>
        <end position="420"/>
    </location>
</feature>
<dbReference type="PANTHER" id="PTHR38166:SF1">
    <property type="entry name" value="C2H2-TYPE DOMAIN-CONTAINING PROTEIN"/>
    <property type="match status" value="1"/>
</dbReference>
<evidence type="ECO:0000256" key="1">
    <source>
        <dbReference type="SAM" id="MobiDB-lite"/>
    </source>
</evidence>
<comment type="caution">
    <text evidence="2">The sequence shown here is derived from an EMBL/GenBank/DDBJ whole genome shotgun (WGS) entry which is preliminary data.</text>
</comment>
<gene>
    <name evidence="2" type="ORF">B0T14DRAFT_570794</name>
</gene>
<feature type="compositionally biased region" description="Low complexity" evidence="1">
    <location>
        <begin position="629"/>
        <end position="668"/>
    </location>
</feature>
<feature type="compositionally biased region" description="Low complexity" evidence="1">
    <location>
        <begin position="675"/>
        <end position="696"/>
    </location>
</feature>
<dbReference type="Proteomes" id="UP001175000">
    <property type="component" value="Unassembled WGS sequence"/>
</dbReference>
<proteinExistence type="predicted"/>
<feature type="region of interest" description="Disordered" evidence="1">
    <location>
        <begin position="175"/>
        <end position="200"/>
    </location>
</feature>